<evidence type="ECO:0000313" key="10">
    <source>
        <dbReference type="EMBL" id="SOD15088.1"/>
    </source>
</evidence>
<accession>A0A285ZZN2</accession>
<dbReference type="SUPFAM" id="SSF51445">
    <property type="entry name" value="(Trans)glycosidases"/>
    <property type="match status" value="1"/>
</dbReference>
<evidence type="ECO:0000256" key="1">
    <source>
        <dbReference type="ARBA" id="ARBA00001231"/>
    </source>
</evidence>
<evidence type="ECO:0000259" key="9">
    <source>
        <dbReference type="Pfam" id="PF02838"/>
    </source>
</evidence>
<evidence type="ECO:0000313" key="11">
    <source>
        <dbReference type="Proteomes" id="UP000219281"/>
    </source>
</evidence>
<evidence type="ECO:0000256" key="6">
    <source>
        <dbReference type="PIRSR" id="PIRSR625705-1"/>
    </source>
</evidence>
<organism evidence="10 11">
    <name type="scientific">Pedobacter xixiisoli</name>
    <dbReference type="NCBI Taxonomy" id="1476464"/>
    <lineage>
        <taxon>Bacteria</taxon>
        <taxon>Pseudomonadati</taxon>
        <taxon>Bacteroidota</taxon>
        <taxon>Sphingobacteriia</taxon>
        <taxon>Sphingobacteriales</taxon>
        <taxon>Sphingobacteriaceae</taxon>
        <taxon>Pedobacter</taxon>
    </lineage>
</organism>
<feature type="chain" id="PRO_5012289912" description="beta-N-acetylhexosaminidase" evidence="7">
    <location>
        <begin position="27"/>
        <end position="621"/>
    </location>
</feature>
<dbReference type="InterPro" id="IPR029018">
    <property type="entry name" value="Hex-like_dom2"/>
</dbReference>
<evidence type="ECO:0000259" key="8">
    <source>
        <dbReference type="Pfam" id="PF00728"/>
    </source>
</evidence>
<dbReference type="RefSeq" id="WP_171047871.1">
    <property type="nucleotide sequence ID" value="NZ_OCMT01000002.1"/>
</dbReference>
<evidence type="ECO:0000256" key="4">
    <source>
        <dbReference type="ARBA" id="ARBA00022801"/>
    </source>
</evidence>
<dbReference type="AlphaFoldDB" id="A0A285ZZN2"/>
<sequence>MFNLFKYHILKYLLICLLLCTVTAYSQNNPADLGIIPAPESVTLKKGNFVIGANTQLVYSNEQSKKTALILRDYLLKSYGLKLPVVKELQNKQASVIAFRYNKQTEKEAYQLNSEAGLVQIIGEEAGLFYGLQTLMQLIKVDGQKLQVPGVLISDKPRYAYRGIMQDVGYHIYPVSFIKSQIEMLAKYKMNVYHWHLTEDHGWRIEIKKYPKLTSVGAYRASSQISHYVDSLSGQDHLPYGGFYTQEEIKEVVAFAAERQVTVIPEIELPGHSVAALASYPELACGDNPGPFKVAENWGIYDDVYCAGKENTFSFLEDVLTEVMALFPSPYIHIGGDECPKKRWQACKYCQKRIKDQNLKNEDELQSYFVKRIEKFVNAKGRKIIGWDEILEGGLAPNATVMAWRSIEEGIKAAQQNHDVVMSPMSHVYFDFIQGKRALEPLAIAWGYNNLEKVYAYDPTPKTLSQAQQKHIVGVEAAIWTEHMDTYRKVEYMLYPRLMALAEIAWTNPSQKDSISFFEHRLPKHLLQLDQTDKIYRVPGPIGVADTTLKGSVFKIKLKVPVEGAKIYYNFEGQDARETDYLYEKPIDIILHPGEKREMKSVVITPSGKRSVTTTTLFVHP</sequence>
<keyword evidence="4" id="KW-0378">Hydrolase</keyword>
<dbReference type="PANTHER" id="PTHR22600">
    <property type="entry name" value="BETA-HEXOSAMINIDASE"/>
    <property type="match status" value="1"/>
</dbReference>
<evidence type="ECO:0000256" key="2">
    <source>
        <dbReference type="ARBA" id="ARBA00006285"/>
    </source>
</evidence>
<dbReference type="Pfam" id="PF02838">
    <property type="entry name" value="Glyco_hydro_20b"/>
    <property type="match status" value="1"/>
</dbReference>
<dbReference type="GO" id="GO:0016020">
    <property type="term" value="C:membrane"/>
    <property type="evidence" value="ECO:0007669"/>
    <property type="project" value="TreeGrafter"/>
</dbReference>
<dbReference type="GO" id="GO:0004563">
    <property type="term" value="F:beta-N-acetylhexosaminidase activity"/>
    <property type="evidence" value="ECO:0007669"/>
    <property type="project" value="UniProtKB-EC"/>
</dbReference>
<dbReference type="PRINTS" id="PR00738">
    <property type="entry name" value="GLHYDRLASE20"/>
</dbReference>
<dbReference type="InterPro" id="IPR025705">
    <property type="entry name" value="Beta_hexosaminidase_sua/sub"/>
</dbReference>
<comment type="similarity">
    <text evidence="2">Belongs to the glycosyl hydrolase 20 family.</text>
</comment>
<evidence type="ECO:0000256" key="7">
    <source>
        <dbReference type="SAM" id="SignalP"/>
    </source>
</evidence>
<dbReference type="PANTHER" id="PTHR22600:SF57">
    <property type="entry name" value="BETA-N-ACETYLHEXOSAMINIDASE"/>
    <property type="match status" value="1"/>
</dbReference>
<name>A0A285ZZN2_9SPHI</name>
<feature type="domain" description="Glycoside hydrolase family 20 catalytic" evidence="8">
    <location>
        <begin position="159"/>
        <end position="508"/>
    </location>
</feature>
<dbReference type="CDD" id="cd06563">
    <property type="entry name" value="GH20_chitobiase-like"/>
    <property type="match status" value="1"/>
</dbReference>
<dbReference type="Proteomes" id="UP000219281">
    <property type="component" value="Unassembled WGS sequence"/>
</dbReference>
<dbReference type="EC" id="3.2.1.52" evidence="3"/>
<feature type="active site" description="Proton donor" evidence="6">
    <location>
        <position position="338"/>
    </location>
</feature>
<dbReference type="InterPro" id="IPR017853">
    <property type="entry name" value="GH"/>
</dbReference>
<evidence type="ECO:0000256" key="5">
    <source>
        <dbReference type="ARBA" id="ARBA00023295"/>
    </source>
</evidence>
<dbReference type="Pfam" id="PF00728">
    <property type="entry name" value="Glyco_hydro_20"/>
    <property type="match status" value="1"/>
</dbReference>
<reference evidence="11" key="1">
    <citation type="submission" date="2017-09" db="EMBL/GenBank/DDBJ databases">
        <authorList>
            <person name="Varghese N."/>
            <person name="Submissions S."/>
        </authorList>
    </citation>
    <scope>NUCLEOTIDE SEQUENCE [LARGE SCALE GENOMIC DNA]</scope>
    <source>
        <strain evidence="11">CGMCC 1.12803</strain>
    </source>
</reference>
<gene>
    <name evidence="10" type="ORF">SAMN06297358_2062</name>
</gene>
<dbReference type="Gene3D" id="3.30.379.10">
    <property type="entry name" value="Chitobiase/beta-hexosaminidase domain 2-like"/>
    <property type="match status" value="1"/>
</dbReference>
<dbReference type="EMBL" id="OCMT01000002">
    <property type="protein sequence ID" value="SOD15088.1"/>
    <property type="molecule type" value="Genomic_DNA"/>
</dbReference>
<dbReference type="GO" id="GO:0030203">
    <property type="term" value="P:glycosaminoglycan metabolic process"/>
    <property type="evidence" value="ECO:0007669"/>
    <property type="project" value="TreeGrafter"/>
</dbReference>
<dbReference type="GO" id="GO:0005975">
    <property type="term" value="P:carbohydrate metabolic process"/>
    <property type="evidence" value="ECO:0007669"/>
    <property type="project" value="InterPro"/>
</dbReference>
<feature type="signal peptide" evidence="7">
    <location>
        <begin position="1"/>
        <end position="26"/>
    </location>
</feature>
<keyword evidence="11" id="KW-1185">Reference proteome</keyword>
<dbReference type="SUPFAM" id="SSF55545">
    <property type="entry name" value="beta-N-acetylhexosaminidase-like domain"/>
    <property type="match status" value="1"/>
</dbReference>
<keyword evidence="5" id="KW-0326">Glycosidase</keyword>
<dbReference type="InterPro" id="IPR015882">
    <property type="entry name" value="HEX_bac_N"/>
</dbReference>
<keyword evidence="7" id="KW-0732">Signal</keyword>
<proteinExistence type="inferred from homology"/>
<evidence type="ECO:0000256" key="3">
    <source>
        <dbReference type="ARBA" id="ARBA00012663"/>
    </source>
</evidence>
<protein>
    <recommendedName>
        <fullName evidence="3">beta-N-acetylhexosaminidase</fullName>
        <ecNumber evidence="3">3.2.1.52</ecNumber>
    </recommendedName>
</protein>
<comment type="catalytic activity">
    <reaction evidence="1">
        <text>Hydrolysis of terminal non-reducing N-acetyl-D-hexosamine residues in N-acetyl-beta-D-hexosaminides.</text>
        <dbReference type="EC" id="3.2.1.52"/>
    </reaction>
</comment>
<dbReference type="Gene3D" id="3.20.20.80">
    <property type="entry name" value="Glycosidases"/>
    <property type="match status" value="1"/>
</dbReference>
<feature type="domain" description="Beta-hexosaminidase bacterial type N-terminal" evidence="9">
    <location>
        <begin position="34"/>
        <end position="155"/>
    </location>
</feature>
<dbReference type="InterPro" id="IPR015883">
    <property type="entry name" value="Glyco_hydro_20_cat"/>
</dbReference>